<gene>
    <name evidence="1" type="ORF">KPH14_010616</name>
</gene>
<proteinExistence type="predicted"/>
<dbReference type="Proteomes" id="UP001258017">
    <property type="component" value="Unassembled WGS sequence"/>
</dbReference>
<keyword evidence="2" id="KW-1185">Reference proteome</keyword>
<sequence>MTTQNDLSSKTFQRAEKHLQGKLKTGYLQKYDHHVVPGHNLNKSLYIDNWNLDKVKKLYQAFPYECDLPKPLLPPAKLPRTVLHEEDPVIEPISVKSYLKDDINRILDYCEKHKKDLGMVHKRGLKLTECKEKKTIILPKYIAEIAELIELDPDPYLKGNYNWYYTGGCLNNVKLGDQTILLYPYAGELVASPLMSMENALWKPILKKSAKFNLDGTLYELKCSTAGDITRILGRYKNHVILYKLSTHENKLKLFEIHKQTSTLPYISGDINIFNQDHYCTVDVDHTIRFDLPALTLCPKQHLEQCESLSVEIGSRYDSCRYIGTYHNLLLCDSRSPKQCVRQKWTHQFRSTPLLLPTINRNQEEILVLSSLSAGENSVILNMWTGENSHSYTLPITLPSIMETLNESQLQGLCLDPYLRNRLELCNAGSTLLTNHNGDVFFFTQTSIGDMFYQCITHEGILDEHSIVKEKSISALNAWEQALLTRNDPVAPLCISSKCNMKDVYESFTNKQLQLQTNEQVNDVNESWRQPIEILALYEDILAPELLAVWDIPDAASIQSPAAPYQKVLSWLETADTKASPPQEDIEYEPTPVNTQELMSTSQEPDITCLNDSSILQELLLPKVKRKSIKKKK</sequence>
<accession>A0AAD9RUY4</accession>
<dbReference type="AlphaFoldDB" id="A0AAD9RUY4"/>
<reference evidence="1" key="2">
    <citation type="journal article" date="2023" name="Commun. Biol.">
        <title>Intrasexual cuticular hydrocarbon dimorphism in a wasp sheds light on hydrocarbon biosynthesis genes in Hymenoptera.</title>
        <authorList>
            <person name="Moris V.C."/>
            <person name="Podsiadlowski L."/>
            <person name="Martin S."/>
            <person name="Oeyen J.P."/>
            <person name="Donath A."/>
            <person name="Petersen M."/>
            <person name="Wilbrandt J."/>
            <person name="Misof B."/>
            <person name="Liedtke D."/>
            <person name="Thamm M."/>
            <person name="Scheiner R."/>
            <person name="Schmitt T."/>
            <person name="Niehuis O."/>
        </authorList>
    </citation>
    <scope>NUCLEOTIDE SEQUENCE</scope>
    <source>
        <strain evidence="1">GBR_01_08_01A</strain>
    </source>
</reference>
<comment type="caution">
    <text evidence="1">The sequence shown here is derived from an EMBL/GenBank/DDBJ whole genome shotgun (WGS) entry which is preliminary data.</text>
</comment>
<protein>
    <submittedName>
        <fullName evidence="1">Uncharacterized protein</fullName>
    </submittedName>
</protein>
<dbReference type="EMBL" id="JAIFRP010000013">
    <property type="protein sequence ID" value="KAK2586316.1"/>
    <property type="molecule type" value="Genomic_DNA"/>
</dbReference>
<evidence type="ECO:0000313" key="1">
    <source>
        <dbReference type="EMBL" id="KAK2586316.1"/>
    </source>
</evidence>
<reference evidence="1" key="1">
    <citation type="submission" date="2021-08" db="EMBL/GenBank/DDBJ databases">
        <authorList>
            <person name="Misof B."/>
            <person name="Oliver O."/>
            <person name="Podsiadlowski L."/>
            <person name="Donath A."/>
            <person name="Peters R."/>
            <person name="Mayer C."/>
            <person name="Rust J."/>
            <person name="Gunkel S."/>
            <person name="Lesny P."/>
            <person name="Martin S."/>
            <person name="Oeyen J.P."/>
            <person name="Petersen M."/>
            <person name="Panagiotis P."/>
            <person name="Wilbrandt J."/>
            <person name="Tanja T."/>
        </authorList>
    </citation>
    <scope>NUCLEOTIDE SEQUENCE</scope>
    <source>
        <strain evidence="1">GBR_01_08_01A</strain>
        <tissue evidence="1">Thorax + abdomen</tissue>
    </source>
</reference>
<organism evidence="1 2">
    <name type="scientific">Odynerus spinipes</name>
    <dbReference type="NCBI Taxonomy" id="1348599"/>
    <lineage>
        <taxon>Eukaryota</taxon>
        <taxon>Metazoa</taxon>
        <taxon>Ecdysozoa</taxon>
        <taxon>Arthropoda</taxon>
        <taxon>Hexapoda</taxon>
        <taxon>Insecta</taxon>
        <taxon>Pterygota</taxon>
        <taxon>Neoptera</taxon>
        <taxon>Endopterygota</taxon>
        <taxon>Hymenoptera</taxon>
        <taxon>Apocrita</taxon>
        <taxon>Aculeata</taxon>
        <taxon>Vespoidea</taxon>
        <taxon>Vespidae</taxon>
        <taxon>Eumeninae</taxon>
        <taxon>Odynerus</taxon>
    </lineage>
</organism>
<name>A0AAD9RUY4_9HYME</name>
<evidence type="ECO:0000313" key="2">
    <source>
        <dbReference type="Proteomes" id="UP001258017"/>
    </source>
</evidence>